<dbReference type="GO" id="GO:0080120">
    <property type="term" value="P:CAAX-box protein maturation"/>
    <property type="evidence" value="ECO:0007669"/>
    <property type="project" value="UniProtKB-ARBA"/>
</dbReference>
<dbReference type="Proteomes" id="UP000051236">
    <property type="component" value="Unassembled WGS sequence"/>
</dbReference>
<keyword evidence="2" id="KW-0812">Transmembrane</keyword>
<feature type="transmembrane region" description="Helical" evidence="2">
    <location>
        <begin position="12"/>
        <end position="30"/>
    </location>
</feature>
<feature type="transmembrane region" description="Helical" evidence="2">
    <location>
        <begin position="224"/>
        <end position="244"/>
    </location>
</feature>
<protein>
    <submittedName>
        <fullName evidence="4">Metal-dependent membrane protease</fullName>
    </submittedName>
</protein>
<keyword evidence="4" id="KW-0378">Hydrolase</keyword>
<gene>
    <name evidence="4" type="ORF">FC83_GL002976</name>
</gene>
<dbReference type="InterPro" id="IPR003675">
    <property type="entry name" value="Rce1/LyrA-like_dom"/>
</dbReference>
<evidence type="ECO:0000256" key="1">
    <source>
        <dbReference type="ARBA" id="ARBA00009067"/>
    </source>
</evidence>
<proteinExistence type="inferred from homology"/>
<dbReference type="PATRIC" id="fig|1423734.3.peg.3025"/>
<dbReference type="eggNOG" id="COG1266">
    <property type="taxonomic scope" value="Bacteria"/>
</dbReference>
<keyword evidence="2" id="KW-0472">Membrane</keyword>
<evidence type="ECO:0000313" key="5">
    <source>
        <dbReference type="Proteomes" id="UP000051236"/>
    </source>
</evidence>
<feature type="transmembrane region" description="Helical" evidence="2">
    <location>
        <begin position="42"/>
        <end position="62"/>
    </location>
</feature>
<accession>X0PW19</accession>
<comment type="caution">
    <text evidence="4">The sequence shown here is derived from an EMBL/GenBank/DDBJ whole genome shotgun (WGS) entry which is preliminary data.</text>
</comment>
<dbReference type="GO" id="GO:0004175">
    <property type="term" value="F:endopeptidase activity"/>
    <property type="evidence" value="ECO:0007669"/>
    <property type="project" value="UniProtKB-ARBA"/>
</dbReference>
<dbReference type="EMBL" id="AZGA01000054">
    <property type="protein sequence ID" value="KRM33406.1"/>
    <property type="molecule type" value="Genomic_DNA"/>
</dbReference>
<feature type="transmembrane region" description="Helical" evidence="2">
    <location>
        <begin position="68"/>
        <end position="89"/>
    </location>
</feature>
<feature type="domain" description="CAAX prenyl protease 2/Lysostaphin resistance protein A-like" evidence="3">
    <location>
        <begin position="104"/>
        <end position="211"/>
    </location>
</feature>
<evidence type="ECO:0000256" key="2">
    <source>
        <dbReference type="SAM" id="Phobius"/>
    </source>
</evidence>
<dbReference type="STRING" id="1423734.FC83_GL002976"/>
<sequence length="256" mass="28595">MVENRWSWGGQLFGGILLFLIFLFLNVVSYDETTSFKIMANLILALLALVTTIIALGSLKVLKQRIKLTHPLVLWGTLAAISMLIMLGFNKTPQNIVLALQSKNALLATTAALSTAIFEESICRGLFLSAFLGLETYLEVRRKHNHKMLKAALFSALLFGILHIVNLFGGNAQSVFQQIFYTFAAGVFLAALRIATNNLLWPILLHFLIDWAPLEFYTTSPGSGWLIMFTVFVPMLLLSAIFLVQVDRQFLQTEPL</sequence>
<dbReference type="OrthoDB" id="2289634at2"/>
<evidence type="ECO:0000313" key="4">
    <source>
        <dbReference type="EMBL" id="KRM33406.1"/>
    </source>
</evidence>
<organism evidence="4 5">
    <name type="scientific">Agrilactobacillus composti DSM 18527 = JCM 14202</name>
    <dbReference type="NCBI Taxonomy" id="1423734"/>
    <lineage>
        <taxon>Bacteria</taxon>
        <taxon>Bacillati</taxon>
        <taxon>Bacillota</taxon>
        <taxon>Bacilli</taxon>
        <taxon>Lactobacillales</taxon>
        <taxon>Lactobacillaceae</taxon>
        <taxon>Agrilactobacillus</taxon>
    </lineage>
</organism>
<dbReference type="RefSeq" id="WP_035455785.1">
    <property type="nucleotide sequence ID" value="NZ_AZGA01000054.1"/>
</dbReference>
<dbReference type="Pfam" id="PF02517">
    <property type="entry name" value="Rce1-like"/>
    <property type="match status" value="1"/>
</dbReference>
<feature type="transmembrane region" description="Helical" evidence="2">
    <location>
        <begin position="151"/>
        <end position="169"/>
    </location>
</feature>
<keyword evidence="4" id="KW-0645">Protease</keyword>
<name>X0PW19_9LACO</name>
<dbReference type="AlphaFoldDB" id="X0PW19"/>
<evidence type="ECO:0000259" key="3">
    <source>
        <dbReference type="Pfam" id="PF02517"/>
    </source>
</evidence>
<keyword evidence="5" id="KW-1185">Reference proteome</keyword>
<keyword evidence="2" id="KW-1133">Transmembrane helix</keyword>
<comment type="similarity">
    <text evidence="1">Belongs to the UPF0177 family.</text>
</comment>
<dbReference type="GO" id="GO:0006508">
    <property type="term" value="P:proteolysis"/>
    <property type="evidence" value="ECO:0007669"/>
    <property type="project" value="UniProtKB-KW"/>
</dbReference>
<reference evidence="4 5" key="1">
    <citation type="journal article" date="2015" name="Genome Announc.">
        <title>Expanding the biotechnology potential of lactobacilli through comparative genomics of 213 strains and associated genera.</title>
        <authorList>
            <person name="Sun Z."/>
            <person name="Harris H.M."/>
            <person name="McCann A."/>
            <person name="Guo C."/>
            <person name="Argimon S."/>
            <person name="Zhang W."/>
            <person name="Yang X."/>
            <person name="Jeffery I.B."/>
            <person name="Cooney J.C."/>
            <person name="Kagawa T.F."/>
            <person name="Liu W."/>
            <person name="Song Y."/>
            <person name="Salvetti E."/>
            <person name="Wrobel A."/>
            <person name="Rasinkangas P."/>
            <person name="Parkhill J."/>
            <person name="Rea M.C."/>
            <person name="O'Sullivan O."/>
            <person name="Ritari J."/>
            <person name="Douillard F.P."/>
            <person name="Paul Ross R."/>
            <person name="Yang R."/>
            <person name="Briner A.E."/>
            <person name="Felis G.E."/>
            <person name="de Vos W.M."/>
            <person name="Barrangou R."/>
            <person name="Klaenhammer T.R."/>
            <person name="Caufield P.W."/>
            <person name="Cui Y."/>
            <person name="Zhang H."/>
            <person name="O'Toole P.W."/>
        </authorList>
    </citation>
    <scope>NUCLEOTIDE SEQUENCE [LARGE SCALE GENOMIC DNA]</scope>
    <source>
        <strain evidence="4 5">DSM 18527</strain>
    </source>
</reference>